<feature type="region of interest" description="Disordered" evidence="6">
    <location>
        <begin position="261"/>
        <end position="288"/>
    </location>
</feature>
<organism evidence="8 9">
    <name type="scientific">Beauveria bassiana</name>
    <name type="common">White muscardine disease fungus</name>
    <name type="synonym">Tritirachium shiotae</name>
    <dbReference type="NCBI Taxonomy" id="176275"/>
    <lineage>
        <taxon>Eukaryota</taxon>
        <taxon>Fungi</taxon>
        <taxon>Dikarya</taxon>
        <taxon>Ascomycota</taxon>
        <taxon>Pezizomycotina</taxon>
        <taxon>Sordariomycetes</taxon>
        <taxon>Hypocreomycetidae</taxon>
        <taxon>Hypocreales</taxon>
        <taxon>Cordycipitaceae</taxon>
        <taxon>Beauveria</taxon>
    </lineage>
</organism>
<feature type="domain" description="Pseudouridine synthase II N-terminal" evidence="7">
    <location>
        <begin position="76"/>
        <end position="208"/>
    </location>
</feature>
<dbReference type="InterPro" id="IPR020103">
    <property type="entry name" value="PsdUridine_synth_cat_dom_sf"/>
</dbReference>
<feature type="region of interest" description="Disordered" evidence="6">
    <location>
        <begin position="301"/>
        <end position="330"/>
    </location>
</feature>
<evidence type="ECO:0000256" key="4">
    <source>
        <dbReference type="ARBA" id="ARBA00022694"/>
    </source>
</evidence>
<dbReference type="GO" id="GO:0005634">
    <property type="term" value="C:nucleus"/>
    <property type="evidence" value="ECO:0007669"/>
    <property type="project" value="TreeGrafter"/>
</dbReference>
<dbReference type="Gene3D" id="3.30.2350.10">
    <property type="entry name" value="Pseudouridine synthase"/>
    <property type="match status" value="1"/>
</dbReference>
<name>A0A2S7YG25_BEABA</name>
<dbReference type="PANTHER" id="PTHR13767:SF2">
    <property type="entry name" value="PSEUDOURIDYLATE SYNTHASE TRUB1"/>
    <property type="match status" value="1"/>
</dbReference>
<keyword evidence="5" id="KW-0413">Isomerase</keyword>
<evidence type="ECO:0000259" key="7">
    <source>
        <dbReference type="Pfam" id="PF01509"/>
    </source>
</evidence>
<dbReference type="InterPro" id="IPR002501">
    <property type="entry name" value="PsdUridine_synth_N"/>
</dbReference>
<dbReference type="SMR" id="A0A2S7YG25"/>
<dbReference type="AlphaFoldDB" id="A0A2S7YG25"/>
<protein>
    <recommendedName>
        <fullName evidence="3">tRNA pseudouridine(55) synthase</fullName>
        <ecNumber evidence="3">5.4.99.25</ecNumber>
    </recommendedName>
</protein>
<reference evidence="8 9" key="1">
    <citation type="submission" date="2016-07" db="EMBL/GenBank/DDBJ databases">
        <title>Comparative genomics of the entomopathogenic fungus Beauveria bassiana.</title>
        <authorList>
            <person name="Valero Jimenez C.A."/>
            <person name="Zwaan B.J."/>
            <person name="Van Kan J.A."/>
            <person name="Takken W."/>
            <person name="Debets A.J."/>
            <person name="Schoustra S.E."/>
            <person name="Koenraadt C.J."/>
        </authorList>
    </citation>
    <scope>NUCLEOTIDE SEQUENCE [LARGE SCALE GENOMIC DNA]</scope>
    <source>
        <strain evidence="8 9">ARSEF 8028</strain>
    </source>
</reference>
<dbReference type="GO" id="GO:0003723">
    <property type="term" value="F:RNA binding"/>
    <property type="evidence" value="ECO:0007669"/>
    <property type="project" value="InterPro"/>
</dbReference>
<dbReference type="GO" id="GO:0006400">
    <property type="term" value="P:tRNA modification"/>
    <property type="evidence" value="ECO:0007669"/>
    <property type="project" value="TreeGrafter"/>
</dbReference>
<feature type="compositionally biased region" description="Polar residues" evidence="6">
    <location>
        <begin position="302"/>
        <end position="312"/>
    </location>
</feature>
<evidence type="ECO:0000256" key="6">
    <source>
        <dbReference type="SAM" id="MobiDB-lite"/>
    </source>
</evidence>
<gene>
    <name evidence="8" type="ORF">BB8028_0005g04050</name>
</gene>
<evidence type="ECO:0000256" key="5">
    <source>
        <dbReference type="ARBA" id="ARBA00023235"/>
    </source>
</evidence>
<feature type="region of interest" description="Disordered" evidence="6">
    <location>
        <begin position="405"/>
        <end position="487"/>
    </location>
</feature>
<sequence length="487" mass="53885">MRRARISFKMASDIARDGIFAINKPCGESSAQVIRVCQQHFNPSTFFKPMLDNEVARRLKESGGQFKRRRQEKRATQVKMGHGGTLDPLATGVLILGVGTGTKHLSQFLDCTKAYETVVVFGASTDTYDRVGRVLSKRPYDHITKEKLEEALQSFKGKQIQIPPLYSALKMNGKPLYEYAREGKPIPREIKGREVEVLDIELVEYYEPGKHNHRWPTEEASASERNLAEQVWSIKKSQETAKKLTPEEKEADDQAIAAHESFKKSFDERQDDLIRDSPKPSRQRNSKDAMMSGALGALPQAATHSNKGSNLVQPAPDENTPPPWKDEGPPAAKIRLTVTSGYYIRSFCHDLGAKLDSAGLMAELCRTRQSDFTVGGINCLEYADLAKGEAVWGPKVADMLARWNGEPGGNWTPGDVRTNGASSSKAHAPGINGNGPASPAKTEKRRRSPSEDPPRKAAARSDIDSLRPDTPARRRSDSDKSWNGFEG</sequence>
<dbReference type="EMBL" id="JRHA01000005">
    <property type="protein sequence ID" value="PQK14883.1"/>
    <property type="molecule type" value="Genomic_DNA"/>
</dbReference>
<dbReference type="GO" id="GO:1990481">
    <property type="term" value="P:mRNA pseudouridine synthesis"/>
    <property type="evidence" value="ECO:0007669"/>
    <property type="project" value="TreeGrafter"/>
</dbReference>
<dbReference type="InterPro" id="IPR014780">
    <property type="entry name" value="tRNA_psdUridine_synth_TruB"/>
</dbReference>
<evidence type="ECO:0000256" key="2">
    <source>
        <dbReference type="ARBA" id="ARBA00008999"/>
    </source>
</evidence>
<comment type="similarity">
    <text evidence="2">Belongs to the pseudouridine synthase TruB family.</text>
</comment>
<evidence type="ECO:0000313" key="8">
    <source>
        <dbReference type="EMBL" id="PQK14883.1"/>
    </source>
</evidence>
<comment type="caution">
    <text evidence="8">The sequence shown here is derived from an EMBL/GenBank/DDBJ whole genome shotgun (WGS) entry which is preliminary data.</text>
</comment>
<comment type="catalytic activity">
    <reaction evidence="1">
        <text>a uridine in mRNA = a pseudouridine in mRNA</text>
        <dbReference type="Rhea" id="RHEA:56644"/>
        <dbReference type="Rhea" id="RHEA-COMP:14658"/>
        <dbReference type="Rhea" id="RHEA-COMP:14659"/>
        <dbReference type="ChEBI" id="CHEBI:65314"/>
        <dbReference type="ChEBI" id="CHEBI:65315"/>
    </reaction>
</comment>
<dbReference type="SUPFAM" id="SSF55120">
    <property type="entry name" value="Pseudouridine synthase"/>
    <property type="match status" value="1"/>
</dbReference>
<dbReference type="HAMAP" id="MF_01080">
    <property type="entry name" value="TruB_bact"/>
    <property type="match status" value="1"/>
</dbReference>
<feature type="compositionally biased region" description="Basic and acidic residues" evidence="6">
    <location>
        <begin position="261"/>
        <end position="279"/>
    </location>
</feature>
<dbReference type="CDD" id="cd02867">
    <property type="entry name" value="PseudoU_synth_TruB_4"/>
    <property type="match status" value="1"/>
</dbReference>
<proteinExistence type="inferred from homology"/>
<accession>A0A2S7YG25</accession>
<dbReference type="OrthoDB" id="9995526at2759"/>
<dbReference type="Pfam" id="PF01509">
    <property type="entry name" value="TruB_N"/>
    <property type="match status" value="1"/>
</dbReference>
<evidence type="ECO:0000313" key="9">
    <source>
        <dbReference type="Proteomes" id="UP000237441"/>
    </source>
</evidence>
<evidence type="ECO:0000256" key="3">
    <source>
        <dbReference type="ARBA" id="ARBA00012787"/>
    </source>
</evidence>
<dbReference type="PANTHER" id="PTHR13767">
    <property type="entry name" value="TRNA-PSEUDOURIDINE SYNTHASE"/>
    <property type="match status" value="1"/>
</dbReference>
<dbReference type="Proteomes" id="UP000237441">
    <property type="component" value="Unassembled WGS sequence"/>
</dbReference>
<feature type="compositionally biased region" description="Basic and acidic residues" evidence="6">
    <location>
        <begin position="448"/>
        <end position="480"/>
    </location>
</feature>
<dbReference type="GO" id="GO:0160148">
    <property type="term" value="F:tRNA pseudouridine(55) synthase activity"/>
    <property type="evidence" value="ECO:0007669"/>
    <property type="project" value="UniProtKB-EC"/>
</dbReference>
<dbReference type="EC" id="5.4.99.25" evidence="3"/>
<keyword evidence="4" id="KW-0819">tRNA processing</keyword>
<evidence type="ECO:0000256" key="1">
    <source>
        <dbReference type="ARBA" id="ARBA00001166"/>
    </source>
</evidence>